<sequence>MSALLAIDAVEMNLCAEYGYSSRGFSKYPLVYQSNDYRSCLFLVYRQSERIENRLQNYRNHFTLFRSDTTIIVCRTETTLIHSDNDAIITYDVIMPSAAVCDRFRSKYKHWNVSFDKIDYTNKYPSFVGFSLVCSGEWWYFDRGVILNGLTGYEEDTSCESMFIYYELHIDYLLQLPSESNVISMPPVIKSLASIYKPNDCNDRTNNPILNNRQYSDGVSKADVTRTLQTLPQQPPPPSSSPPPSTPLLPTSLPISTSSVTTTTTTTFATTNMAQTVETTNDQSAIVANANVNMVTSAANNVDVGAQKNLIYSRLLDQISIDPTATTTTTTTTPPITNTIGTSFEDGSQLPAFIYQVPANATMQSLGGVSNRTIGQNIQSKPTSAATTMVATSTPSTTVTSVNPTIPRLQSSSRPIRQVFISSLPSSVLPYMNGVARRTIQRNDAIAVPQVTSNAVMPSLYWFDKRSNELQMSKIDYFLPLNYTCPMTLAAARNRMGF</sequence>
<name>A0A0F7KLN7_9VIRU</name>
<evidence type="ECO:0000313" key="2">
    <source>
        <dbReference type="EMBL" id="AKH40366.1"/>
    </source>
</evidence>
<accession>A0A0F7KLN7</accession>
<feature type="compositionally biased region" description="Low complexity" evidence="1">
    <location>
        <begin position="248"/>
        <end position="260"/>
    </location>
</feature>
<dbReference type="EMBL" id="KP714103">
    <property type="protein sequence ID" value="AKH40366.1"/>
    <property type="molecule type" value="Genomic_DNA"/>
</dbReference>
<organism evidence="2">
    <name type="scientific">Kallithea virus</name>
    <dbReference type="NCBI Taxonomy" id="1654582"/>
    <lineage>
        <taxon>Viruses</taxon>
        <taxon>Viruses incertae sedis</taxon>
        <taxon>Naldaviricetes</taxon>
        <taxon>Lefavirales</taxon>
        <taxon>Nudiviridae</taxon>
        <taxon>Alphanudivirus</taxon>
        <taxon>Alphanudivirus dromelanogasteris</taxon>
    </lineage>
</organism>
<feature type="region of interest" description="Disordered" evidence="1">
    <location>
        <begin position="229"/>
        <end position="260"/>
    </location>
</feature>
<proteinExistence type="predicted"/>
<evidence type="ECO:0000256" key="1">
    <source>
        <dbReference type="SAM" id="MobiDB-lite"/>
    </source>
</evidence>
<feature type="compositionally biased region" description="Pro residues" evidence="1">
    <location>
        <begin position="233"/>
        <end position="247"/>
    </location>
</feature>
<reference evidence="2" key="1">
    <citation type="journal article" date="2015" name="PLoS Biol.">
        <title>The Discovery, Distribution, and Evolution of Viruses Associated with Drosophila melanogaster.</title>
        <authorList>
            <person name="Webster C.L."/>
            <person name="Waldron F.M."/>
            <person name="Robertson S."/>
            <person name="Crowson D."/>
            <person name="Ferrari G."/>
            <person name="Quintana J.F."/>
            <person name="Brouqui J.M."/>
            <person name="Bayne E.H."/>
            <person name="Longdon B."/>
            <person name="Buck A.H."/>
            <person name="Lazzaro B.P."/>
            <person name="Akorli J."/>
            <person name="Haddrill P.R."/>
            <person name="Obbard D.J."/>
        </authorList>
    </citation>
    <scope>NUCLEOTIDE SEQUENCE</scope>
</reference>
<protein>
    <submittedName>
        <fullName evidence="2">Putative gp22-like protein</fullName>
    </submittedName>
</protein>